<keyword evidence="1" id="KW-0472">Membrane</keyword>
<proteinExistence type="predicted"/>
<evidence type="ECO:0000256" key="1">
    <source>
        <dbReference type="SAM" id="Phobius"/>
    </source>
</evidence>
<accession>A0A5J4NZ29</accession>
<gene>
    <name evidence="2" type="ORF">DEA37_0006841</name>
</gene>
<keyword evidence="3" id="KW-1185">Reference proteome</keyword>
<dbReference type="AlphaFoldDB" id="A0A5J4NZ29"/>
<keyword evidence="1" id="KW-1133">Transmembrane helix</keyword>
<sequence>MQYNAAIAKTRQPLFWGFQINVSSFFTCDSHRRVQSTALPNTRAFANLTIGLKTVASSQLGANNFQYLIAVGFFTLENRNKKLIAENFQTTRLSSSITCESNSTLCSTHANCIQFAHGVGCACRYYWKDKNPINAGTECKLDPMVITLIVFGILLLIGLIVLLVLLIKRTSKIGGTWTLLVENPSSDSPHSSQTYDH</sequence>
<name>A0A5J4NZ29_9TREM</name>
<protein>
    <submittedName>
        <fullName evidence="2">Uncharacterized protein</fullName>
    </submittedName>
</protein>
<comment type="caution">
    <text evidence="2">The sequence shown here is derived from an EMBL/GenBank/DDBJ whole genome shotgun (WGS) entry which is preliminary data.</text>
</comment>
<evidence type="ECO:0000313" key="2">
    <source>
        <dbReference type="EMBL" id="KAA3680809.1"/>
    </source>
</evidence>
<organism evidence="2 3">
    <name type="scientific">Paragonimus westermani</name>
    <dbReference type="NCBI Taxonomy" id="34504"/>
    <lineage>
        <taxon>Eukaryota</taxon>
        <taxon>Metazoa</taxon>
        <taxon>Spiralia</taxon>
        <taxon>Lophotrochozoa</taxon>
        <taxon>Platyhelminthes</taxon>
        <taxon>Trematoda</taxon>
        <taxon>Digenea</taxon>
        <taxon>Plagiorchiida</taxon>
        <taxon>Troglotremata</taxon>
        <taxon>Troglotrematidae</taxon>
        <taxon>Paragonimus</taxon>
    </lineage>
</organism>
<keyword evidence="1" id="KW-0812">Transmembrane</keyword>
<reference evidence="2 3" key="1">
    <citation type="journal article" date="2019" name="Gigascience">
        <title>Whole-genome sequence of the oriental lung fluke Paragonimus westermani.</title>
        <authorList>
            <person name="Oey H."/>
            <person name="Zakrzewski M."/>
            <person name="Narain K."/>
            <person name="Devi K.R."/>
            <person name="Agatsuma T."/>
            <person name="Nawaratna S."/>
            <person name="Gobert G.N."/>
            <person name="Jones M.K."/>
            <person name="Ragan M.A."/>
            <person name="McManus D.P."/>
            <person name="Krause L."/>
        </authorList>
    </citation>
    <scope>NUCLEOTIDE SEQUENCE [LARGE SCALE GENOMIC DNA]</scope>
    <source>
        <strain evidence="2 3">IND2009</strain>
    </source>
</reference>
<dbReference type="EMBL" id="QNGE01000345">
    <property type="protein sequence ID" value="KAA3680809.1"/>
    <property type="molecule type" value="Genomic_DNA"/>
</dbReference>
<feature type="transmembrane region" description="Helical" evidence="1">
    <location>
        <begin position="144"/>
        <end position="167"/>
    </location>
</feature>
<evidence type="ECO:0000313" key="3">
    <source>
        <dbReference type="Proteomes" id="UP000324629"/>
    </source>
</evidence>
<dbReference type="Proteomes" id="UP000324629">
    <property type="component" value="Unassembled WGS sequence"/>
</dbReference>